<dbReference type="InterPro" id="IPR001936">
    <property type="entry name" value="RasGAP_dom"/>
</dbReference>
<evidence type="ECO:0000313" key="10">
    <source>
        <dbReference type="Proteomes" id="UP001497525"/>
    </source>
</evidence>
<dbReference type="InterPro" id="IPR037191">
    <property type="entry name" value="VPS9_dom_sf"/>
</dbReference>
<dbReference type="InterPro" id="IPR003123">
    <property type="entry name" value="VPS9"/>
</dbReference>
<name>A0AAV2U1T2_CALDB</name>
<protein>
    <submittedName>
        <fullName evidence="9">Uncharacterized protein</fullName>
    </submittedName>
</protein>
<feature type="region of interest" description="Disordered" evidence="6">
    <location>
        <begin position="1073"/>
        <end position="1092"/>
    </location>
</feature>
<feature type="compositionally biased region" description="Polar residues" evidence="6">
    <location>
        <begin position="761"/>
        <end position="774"/>
    </location>
</feature>
<feature type="domain" description="VPS9" evidence="8">
    <location>
        <begin position="1853"/>
        <end position="1992"/>
    </location>
</feature>
<feature type="region of interest" description="Disordered" evidence="6">
    <location>
        <begin position="1255"/>
        <end position="1294"/>
    </location>
</feature>
<feature type="compositionally biased region" description="Polar residues" evidence="6">
    <location>
        <begin position="850"/>
        <end position="859"/>
    </location>
</feature>
<feature type="compositionally biased region" description="Basic and acidic residues" evidence="6">
    <location>
        <begin position="1470"/>
        <end position="1481"/>
    </location>
</feature>
<dbReference type="GO" id="GO:0030139">
    <property type="term" value="C:endocytic vesicle"/>
    <property type="evidence" value="ECO:0007669"/>
    <property type="project" value="TreeGrafter"/>
</dbReference>
<sequence>MRDFVEDLKRIISIIRSDNEFIHFEKKSIQTLSLAAVRTHETLLKSLWLLHSQRVWLLLRKYETHDRTQKHLPTRTPRLWNLTFDRSAFFGTTSHGSYLELINLLKQDVLLWHRLLNCFQKNPLVYGRLCFFLFSTVGNFSLSLDNIVFLIAVLEHLFSSLLSLDHELSHALGDDRFAVPAHILLDGLPDVKRFLTALLNDIVVKVVLASCSPDRTSSKERRNQPTEVRSFFYYDTPCLPRYHSEKQLFSLVDHFISRLTESVPLFPSSHLMLLGKIRRYASGLNYPRDMIYDVTVDFLFSFFLNRPLLDPELFGAYSGPPLDPCGREILKQLATTINFMAHMNPSAPIEEAKLARLSADIGFHVGKLTDRCAFTQLHMAISQIANLADTALNNSQAKKTERSMASDKNVVGSKLPHEVLLDMKDASRAPILSSPPTMLVSATDLNILVDCLRIFLHYSAYEPEGLRKVLDRITDRIPGSKLGVKGGKTRRASLQISTRNEGSVTLPSDSYKVVSYELDELEPYPDVTTPPNTPKLPSVKRSRSTSSRNLKTESLSSRLQTHSSSVSRAGTPEQAVAQQASPCPQRLPSKEVIYIVPVGACSSFAEPCILSEEEFFSSQSLARSHPSGASVDIPNSLAVNMDASRSFVDDSSNALTRSSGGQSEEMANHPEIQGQVSHSQSSSGLSRSSGDLRDGDRDGNDDDGDDDDDGEGSSPLHAQHPHRIRHSSSSRAMIEANFRSGALLLGANNEDESLAEDRSNDPSSDASERSGCTSLASSAHALGRRLRAVGEVGRACDHGSEGAHNPPQTSTAAQEVNQFQAGGEYENFPATSDTLVSRSGRNEHERGEQEQQPSTSTGTAHEGTEKRTRFSVVDVSQGAIRGSGNVSQTQSISGDPVNQRSKLTEAFSRSVVVRTCSVELVGASSSANPAQSSAAEVQIGKCSSNYRGISMDSDLLVQQRRAPTSSNSIRSSSLGCLPSHGLSRSPVVGASVLGVHNSEVPEEQSSIHTCSSCDIRIQNNRLNAARTLMGADASNADLASQAQLEDGQSAGHLDEDDALSDIPLSSANVSGRVTPLSLTSSTSRGGGITLNQSAENHGVRAAGYTRAGLVLPNGVSLPAATVNGGVVRGGILEFTSTLLPRHGSPDVTDKFGKFDLPNPRIPEEARSTVSDTWSTDVLPSDTEYPDMGQDFLVPEVSTNETHRRNQNLRRHDTASRRHGHHRHAHLYESRLIDGSSENMVGHQLESSVIHRISSGNASTVHTTSSTETDPNLSPAEQRNNERSHPSSQGTGVAVDCTSHNHVSAENSQTPVSALCPFSENMVSTTAGAVTSLTLSTGGDAPTNSVSPALTPLGGQAACAGENYPDPQALNNLPDGPDGCRPHFSPNLSEQNKVAGAVPSGDQSGFQRPISMNRTSPPLTLLQMAQGATRPVPSTSHSADTVRDCAFPQPEKNSVEKPSTAQKQQVSSSKPKGDRKDEESVDEMMARYRRQTEVLRGPQAHVFGPTKVSAPSMRDENPDAQQFPGVMSSASHSAVGRCSRSITLDQWSRKAREQIRKGIRAIFSDPSVGPFAAEVVDKVAISFPLLSRDASSVTCKPTTSSAVGSSSNDEDGLLLALMDACLAEAVTLGSTSLTTCIRETIRLMRLLLGTRTSSSISSPQYSSGWSASVDHEFHQLLSNEQVADHRHKPLANHLISQLRSDRDRRHAYFAYLLEARDHVLAVDRYLDQLRRRSERIVQVQFEYMLHKCLSSFMDSQISVIQSFYAQFAAERANNVSEENCRPAHHLVSSLIEDLLAKWEENEASRVERIKALGEEDSDFVYLSSATRSRTQLERLVMEKIYRSGIWMNDASAEHERDVLMHREVATLARVISLTELQVPERLHVLRPFQSVQEELRMLDTAHVPSAMIHCLKRVMERIVSSIQLVCPNSMPSADEVLPVLIYVIVQVNPPRLLTNMTFIEMFCPTLEGEEQYIWCQFQAAVAEIRRLLTVLVLNEHQRISPGK</sequence>
<evidence type="ECO:0000313" key="9">
    <source>
        <dbReference type="EMBL" id="CAL5141540.1"/>
    </source>
</evidence>
<feature type="compositionally biased region" description="Polar residues" evidence="6">
    <location>
        <begin position="1400"/>
        <end position="1417"/>
    </location>
</feature>
<feature type="region of interest" description="Disordered" evidence="6">
    <location>
        <begin position="1199"/>
        <end position="1222"/>
    </location>
</feature>
<dbReference type="Gene3D" id="1.20.1050.80">
    <property type="entry name" value="VPS9 domain"/>
    <property type="match status" value="1"/>
</dbReference>
<evidence type="ECO:0000256" key="3">
    <source>
        <dbReference type="ARBA" id="ARBA00022583"/>
    </source>
</evidence>
<feature type="compositionally biased region" description="Low complexity" evidence="6">
    <location>
        <begin position="554"/>
        <end position="568"/>
    </location>
</feature>
<feature type="compositionally biased region" description="Basic residues" evidence="6">
    <location>
        <begin position="719"/>
        <end position="728"/>
    </location>
</feature>
<evidence type="ECO:0000256" key="5">
    <source>
        <dbReference type="ARBA" id="ARBA00023136"/>
    </source>
</evidence>
<feature type="compositionally biased region" description="Acidic residues" evidence="6">
    <location>
        <begin position="699"/>
        <end position="711"/>
    </location>
</feature>
<feature type="domain" description="Ras-GAP" evidence="7">
    <location>
        <begin position="194"/>
        <end position="342"/>
    </location>
</feature>
<dbReference type="SUPFAM" id="SSF109993">
    <property type="entry name" value="VPS9 domain"/>
    <property type="match status" value="1"/>
</dbReference>
<dbReference type="PANTHER" id="PTHR23101">
    <property type="entry name" value="RAB GDP/GTP EXCHANGE FACTOR"/>
    <property type="match status" value="1"/>
</dbReference>
<dbReference type="InterPro" id="IPR008936">
    <property type="entry name" value="Rho_GTPase_activation_prot"/>
</dbReference>
<feature type="region of interest" description="Disordered" evidence="6">
    <location>
        <begin position="522"/>
        <end position="583"/>
    </location>
</feature>
<dbReference type="GO" id="GO:0005829">
    <property type="term" value="C:cytosol"/>
    <property type="evidence" value="ECO:0007669"/>
    <property type="project" value="TreeGrafter"/>
</dbReference>
<dbReference type="Pfam" id="PF02204">
    <property type="entry name" value="VPS9"/>
    <property type="match status" value="1"/>
</dbReference>
<dbReference type="GO" id="GO:0006897">
    <property type="term" value="P:endocytosis"/>
    <property type="evidence" value="ECO:0007669"/>
    <property type="project" value="UniProtKB-KW"/>
</dbReference>
<comment type="caution">
    <text evidence="9">The sequence shown here is derived from an EMBL/GenBank/DDBJ whole genome shotgun (WGS) entry which is preliminary data.</text>
</comment>
<evidence type="ECO:0000256" key="2">
    <source>
        <dbReference type="ARBA" id="ARBA00008489"/>
    </source>
</evidence>
<evidence type="ECO:0000256" key="4">
    <source>
        <dbReference type="ARBA" id="ARBA00022658"/>
    </source>
</evidence>
<evidence type="ECO:0000256" key="1">
    <source>
        <dbReference type="ARBA" id="ARBA00004170"/>
    </source>
</evidence>
<feature type="compositionally biased region" description="Polar residues" evidence="6">
    <location>
        <begin position="1455"/>
        <end position="1469"/>
    </location>
</feature>
<dbReference type="SMART" id="SM00167">
    <property type="entry name" value="VPS9"/>
    <property type="match status" value="1"/>
</dbReference>
<dbReference type="EMBL" id="CAXLJL010000889">
    <property type="protein sequence ID" value="CAL5141540.1"/>
    <property type="molecule type" value="Genomic_DNA"/>
</dbReference>
<keyword evidence="3" id="KW-0254">Endocytosis</keyword>
<keyword evidence="4" id="KW-0344">Guanine-nucleotide releasing factor</keyword>
<dbReference type="SUPFAM" id="SSF48350">
    <property type="entry name" value="GTPase activation domain, GAP"/>
    <property type="match status" value="1"/>
</dbReference>
<dbReference type="PANTHER" id="PTHR23101:SF25">
    <property type="entry name" value="GTPASE-ACTIVATING PROTEIN AND VPS9 DOMAIN-CONTAINING PROTEIN 1"/>
    <property type="match status" value="1"/>
</dbReference>
<proteinExistence type="inferred from homology"/>
<gene>
    <name evidence="9" type="ORF">CDAUBV1_LOCUS16772</name>
</gene>
<evidence type="ECO:0000259" key="8">
    <source>
        <dbReference type="PROSITE" id="PS51205"/>
    </source>
</evidence>
<accession>A0AAV2U1T2</accession>
<dbReference type="GO" id="GO:0016020">
    <property type="term" value="C:membrane"/>
    <property type="evidence" value="ECO:0007669"/>
    <property type="project" value="UniProtKB-SubCell"/>
</dbReference>
<dbReference type="Proteomes" id="UP001497525">
    <property type="component" value="Unassembled WGS sequence"/>
</dbReference>
<reference evidence="9" key="1">
    <citation type="submission" date="2024-06" db="EMBL/GenBank/DDBJ databases">
        <authorList>
            <person name="Liu X."/>
            <person name="Lenzi L."/>
            <person name="Haldenby T S."/>
            <person name="Uol C."/>
        </authorList>
    </citation>
    <scope>NUCLEOTIDE SEQUENCE</scope>
</reference>
<feature type="compositionally biased region" description="Polar residues" evidence="6">
    <location>
        <begin position="1255"/>
        <end position="1277"/>
    </location>
</feature>
<dbReference type="Gene3D" id="1.10.506.10">
    <property type="entry name" value="GTPase Activation - p120gap, domain 1"/>
    <property type="match status" value="1"/>
</dbReference>
<evidence type="ECO:0000256" key="6">
    <source>
        <dbReference type="SAM" id="MobiDB-lite"/>
    </source>
</evidence>
<organism evidence="9 10">
    <name type="scientific">Calicophoron daubneyi</name>
    <name type="common">Rumen fluke</name>
    <name type="synonym">Paramphistomum daubneyi</name>
    <dbReference type="NCBI Taxonomy" id="300641"/>
    <lineage>
        <taxon>Eukaryota</taxon>
        <taxon>Metazoa</taxon>
        <taxon>Spiralia</taxon>
        <taxon>Lophotrochozoa</taxon>
        <taxon>Platyhelminthes</taxon>
        <taxon>Trematoda</taxon>
        <taxon>Digenea</taxon>
        <taxon>Plagiorchiida</taxon>
        <taxon>Pronocephalata</taxon>
        <taxon>Paramphistomoidea</taxon>
        <taxon>Paramphistomidae</taxon>
        <taxon>Calicophoron</taxon>
    </lineage>
</organism>
<keyword evidence="5" id="KW-0472">Membrane</keyword>
<feature type="compositionally biased region" description="Basic and acidic residues" evidence="6">
    <location>
        <begin position="840"/>
        <end position="849"/>
    </location>
</feature>
<evidence type="ECO:0000259" key="7">
    <source>
        <dbReference type="PROSITE" id="PS50018"/>
    </source>
</evidence>
<dbReference type="GO" id="GO:0005085">
    <property type="term" value="F:guanyl-nucleotide exchange factor activity"/>
    <property type="evidence" value="ECO:0007669"/>
    <property type="project" value="UniProtKB-KW"/>
</dbReference>
<dbReference type="PROSITE" id="PS51205">
    <property type="entry name" value="VPS9"/>
    <property type="match status" value="1"/>
</dbReference>
<feature type="region of interest" description="Disordered" evidence="6">
    <location>
        <begin position="825"/>
        <end position="871"/>
    </location>
</feature>
<dbReference type="InterPro" id="IPR045046">
    <property type="entry name" value="Vps9-like"/>
</dbReference>
<feature type="compositionally biased region" description="Polar residues" evidence="6">
    <location>
        <begin position="829"/>
        <end position="839"/>
    </location>
</feature>
<feature type="region of interest" description="Disordered" evidence="6">
    <location>
        <begin position="673"/>
        <end position="730"/>
    </location>
</feature>
<comment type="subcellular location">
    <subcellularLocation>
        <location evidence="1">Membrane</location>
        <topology evidence="1">Peripheral membrane protein</topology>
    </subcellularLocation>
</comment>
<feature type="region of interest" description="Disordered" evidence="6">
    <location>
        <begin position="751"/>
        <end position="774"/>
    </location>
</feature>
<feature type="region of interest" description="Disordered" evidence="6">
    <location>
        <begin position="1386"/>
        <end position="1481"/>
    </location>
</feature>
<dbReference type="GO" id="GO:0031267">
    <property type="term" value="F:small GTPase binding"/>
    <property type="evidence" value="ECO:0007669"/>
    <property type="project" value="TreeGrafter"/>
</dbReference>
<dbReference type="PROSITE" id="PS50018">
    <property type="entry name" value="RAS_GTPASE_ACTIV_2"/>
    <property type="match status" value="1"/>
</dbReference>
<comment type="similarity">
    <text evidence="2">Belongs to the GAPVD1 family.</text>
</comment>
<feature type="compositionally biased region" description="Polar residues" evidence="6">
    <location>
        <begin position="544"/>
        <end position="553"/>
    </location>
</feature>